<keyword evidence="4" id="KW-0186">Copper</keyword>
<dbReference type="PANTHER" id="PTHR11474:SF126">
    <property type="entry name" value="TYROSINASE-LIKE PROTEIN TYR-1-RELATED"/>
    <property type="match status" value="1"/>
</dbReference>
<evidence type="ECO:0000256" key="2">
    <source>
        <dbReference type="ARBA" id="ARBA00009928"/>
    </source>
</evidence>
<dbReference type="GO" id="GO:0016491">
    <property type="term" value="F:oxidoreductase activity"/>
    <property type="evidence" value="ECO:0007669"/>
    <property type="project" value="InterPro"/>
</dbReference>
<dbReference type="OrthoDB" id="2874181at2"/>
<dbReference type="Gene3D" id="1.10.1280.10">
    <property type="entry name" value="Di-copper center containing domain from catechol oxidase"/>
    <property type="match status" value="1"/>
</dbReference>
<feature type="chain" id="PRO_5018095259" description="Tyrosinase copper-binding domain-containing protein" evidence="5">
    <location>
        <begin position="32"/>
        <end position="601"/>
    </location>
</feature>
<dbReference type="AlphaFoldDB" id="A0A3N0CP77"/>
<dbReference type="Pfam" id="PF00264">
    <property type="entry name" value="Tyrosinase"/>
    <property type="match status" value="1"/>
</dbReference>
<accession>A0A3N0CP77</accession>
<dbReference type="Gene3D" id="2.60.40.10">
    <property type="entry name" value="Immunoglobulins"/>
    <property type="match status" value="2"/>
</dbReference>
<evidence type="ECO:0000259" key="6">
    <source>
        <dbReference type="Pfam" id="PF00264"/>
    </source>
</evidence>
<dbReference type="InterPro" id="IPR050316">
    <property type="entry name" value="Tyrosinase/Hemocyanin"/>
</dbReference>
<evidence type="ECO:0000256" key="4">
    <source>
        <dbReference type="ARBA" id="ARBA00023008"/>
    </source>
</evidence>
<dbReference type="Gene3D" id="2.60.40.1080">
    <property type="match status" value="1"/>
</dbReference>
<keyword evidence="8" id="KW-1185">Reference proteome</keyword>
<feature type="domain" description="Tyrosinase copper-binding" evidence="6">
    <location>
        <begin position="86"/>
        <end position="248"/>
    </location>
</feature>
<evidence type="ECO:0000313" key="8">
    <source>
        <dbReference type="Proteomes" id="UP000267128"/>
    </source>
</evidence>
<keyword evidence="5" id="KW-0732">Signal</keyword>
<evidence type="ECO:0000256" key="3">
    <source>
        <dbReference type="ARBA" id="ARBA00022723"/>
    </source>
</evidence>
<dbReference type="InterPro" id="IPR008922">
    <property type="entry name" value="Di-copper_centre_dom_sf"/>
</dbReference>
<name>A0A3N0CP77_9ACTN</name>
<dbReference type="RefSeq" id="WP_123226377.1">
    <property type="nucleotide sequence ID" value="NZ_RJSE01000003.1"/>
</dbReference>
<dbReference type="SUPFAM" id="SSF48056">
    <property type="entry name" value="Di-copper centre-containing domain"/>
    <property type="match status" value="1"/>
</dbReference>
<gene>
    <name evidence="7" type="ORF">EFK50_04755</name>
</gene>
<dbReference type="InterPro" id="IPR002227">
    <property type="entry name" value="Tyrosinase_Cu-bd"/>
</dbReference>
<comment type="cofactor">
    <cofactor evidence="1">
        <name>Cu(2+)</name>
        <dbReference type="ChEBI" id="CHEBI:29036"/>
    </cofactor>
</comment>
<dbReference type="Proteomes" id="UP000267128">
    <property type="component" value="Unassembled WGS sequence"/>
</dbReference>
<reference evidence="7 8" key="1">
    <citation type="submission" date="2018-11" db="EMBL/GenBank/DDBJ databases">
        <authorList>
            <person name="Li F."/>
        </authorList>
    </citation>
    <scope>NUCLEOTIDE SEQUENCE [LARGE SCALE GENOMIC DNA]</scope>
    <source>
        <strain evidence="7 8">Gsoil 097</strain>
    </source>
</reference>
<feature type="signal peptide" evidence="5">
    <location>
        <begin position="1"/>
        <end position="31"/>
    </location>
</feature>
<dbReference type="SUPFAM" id="SSF49373">
    <property type="entry name" value="Invasin/intimin cell-adhesion fragments"/>
    <property type="match status" value="1"/>
</dbReference>
<dbReference type="InterPro" id="IPR008964">
    <property type="entry name" value="Invasin/intimin_cell_adhesion"/>
</dbReference>
<comment type="similarity">
    <text evidence="2">Belongs to the tyrosinase family.</text>
</comment>
<dbReference type="GO" id="GO:0046872">
    <property type="term" value="F:metal ion binding"/>
    <property type="evidence" value="ECO:0007669"/>
    <property type="project" value="UniProtKB-KW"/>
</dbReference>
<comment type="caution">
    <text evidence="7">The sequence shown here is derived from an EMBL/GenBank/DDBJ whole genome shotgun (WGS) entry which is preliminary data.</text>
</comment>
<evidence type="ECO:0000256" key="5">
    <source>
        <dbReference type="SAM" id="SignalP"/>
    </source>
</evidence>
<dbReference type="InterPro" id="IPR013783">
    <property type="entry name" value="Ig-like_fold"/>
</dbReference>
<dbReference type="PANTHER" id="PTHR11474">
    <property type="entry name" value="TYROSINASE FAMILY MEMBER"/>
    <property type="match status" value="1"/>
</dbReference>
<sequence length="601" mass="62406">MSQRLRRLSVPLVLALVVGAFSVLAPRAADAQTPPCTLHQRPNAADLSPAQWTKFFAAVKQLQTRETGQPSTYDGLASAASTNAAAISNFPLQLPWIRAQLSDFEDRLRAIDPDVVLPYWDFGADSAAPETSSVWDADRFGGNGDPLDDMVVQDGAFANWRPFYPTEHGLTRAWDDGDVLTPFASTADLAAGLAASGTYSALRAFLVPKYGQVRAGIGGDLATATGPNDPLYWLIAANLDRLWAAWQKTHAGAYDGTNSGGSAAALTDPVPGFAGVEVADVMDIGGLCYTYDPFVTSVTIVGPTSPPAGESIHFQVAATYNHGDAADVSADATLTVAPASAGTCATPVGTTCVFTKAGPAQVTATYEGKSDVWPITVQAAAATAVTPVSGGLQQAFPGATYPQPLVAKVVDAYGNAVSDRPVTFTAPAGASFEGGAKTFTSGSHEDGTVTSPRVVAGSAPGLVTITARISGVLDPAAFVLVVKAQADLAAGLAAPARARRGHPIWVRVTLVNRGPSASAGAARLAIPRAWRVRRAAGGTRAGNVLVLPSASLQPGQRKTFTLRLVPRRGLGAKQLRVVVRPTTADPIPANNTATRKVRVRR</sequence>
<protein>
    <recommendedName>
        <fullName evidence="6">Tyrosinase copper-binding domain-containing protein</fullName>
    </recommendedName>
</protein>
<proteinExistence type="inferred from homology"/>
<evidence type="ECO:0000256" key="1">
    <source>
        <dbReference type="ARBA" id="ARBA00001973"/>
    </source>
</evidence>
<dbReference type="EMBL" id="RJSE01000003">
    <property type="protein sequence ID" value="RNL65274.1"/>
    <property type="molecule type" value="Genomic_DNA"/>
</dbReference>
<organism evidence="7 8">
    <name type="scientific">Nocardioides marmoriginsengisoli</name>
    <dbReference type="NCBI Taxonomy" id="661483"/>
    <lineage>
        <taxon>Bacteria</taxon>
        <taxon>Bacillati</taxon>
        <taxon>Actinomycetota</taxon>
        <taxon>Actinomycetes</taxon>
        <taxon>Propionibacteriales</taxon>
        <taxon>Nocardioidaceae</taxon>
        <taxon>Nocardioides</taxon>
    </lineage>
</organism>
<keyword evidence="3" id="KW-0479">Metal-binding</keyword>
<evidence type="ECO:0000313" key="7">
    <source>
        <dbReference type="EMBL" id="RNL65274.1"/>
    </source>
</evidence>
<dbReference type="GO" id="GO:0005975">
    <property type="term" value="P:carbohydrate metabolic process"/>
    <property type="evidence" value="ECO:0007669"/>
    <property type="project" value="UniProtKB-ARBA"/>
</dbReference>